<evidence type="ECO:0000313" key="3">
    <source>
        <dbReference type="EMBL" id="CDO07098.1"/>
    </source>
</evidence>
<name>W9ANS5_MYCCO</name>
<feature type="compositionally biased region" description="Basic and acidic residues" evidence="1">
    <location>
        <begin position="302"/>
        <end position="314"/>
    </location>
</feature>
<feature type="region of interest" description="Disordered" evidence="1">
    <location>
        <begin position="205"/>
        <end position="314"/>
    </location>
</feature>
<dbReference type="EMBL" id="CCBB010000001">
    <property type="protein sequence ID" value="CDO07098.1"/>
    <property type="molecule type" value="Genomic_DNA"/>
</dbReference>
<feature type="signal peptide" evidence="2">
    <location>
        <begin position="1"/>
        <end position="30"/>
    </location>
</feature>
<reference evidence="3" key="2">
    <citation type="submission" date="2014-03" db="EMBL/GenBank/DDBJ databases">
        <authorList>
            <person name="Urmite Genomes"/>
        </authorList>
    </citation>
    <scope>NUCLEOTIDE SEQUENCE</scope>
    <source>
        <strain evidence="3">DSM 44829</strain>
    </source>
</reference>
<accession>W9ANS5</accession>
<feature type="compositionally biased region" description="Low complexity" evidence="1">
    <location>
        <begin position="265"/>
        <end position="301"/>
    </location>
</feature>
<dbReference type="AlphaFoldDB" id="W9ANS5"/>
<evidence type="ECO:0000256" key="1">
    <source>
        <dbReference type="SAM" id="MobiDB-lite"/>
    </source>
</evidence>
<reference evidence="3" key="1">
    <citation type="submission" date="2014-03" db="EMBL/GenBank/DDBJ databases">
        <title>Draft Genome Sequence of Mycobacterium cosmeticum DSM 44829.</title>
        <authorList>
            <person name="Croce O."/>
            <person name="Robert C."/>
            <person name="Raoult D."/>
            <person name="Drancourt M."/>
        </authorList>
    </citation>
    <scope>NUCLEOTIDE SEQUENCE [LARGE SCALE GENOMIC DNA]</scope>
    <source>
        <strain evidence="3">DSM 44829</strain>
    </source>
</reference>
<protein>
    <submittedName>
        <fullName evidence="3">Uncharacterized protein</fullName>
    </submittedName>
</protein>
<keyword evidence="2" id="KW-0732">Signal</keyword>
<feature type="chain" id="PRO_5038915059" evidence="2">
    <location>
        <begin position="31"/>
        <end position="314"/>
    </location>
</feature>
<organism evidence="3 4">
    <name type="scientific">Mycolicibacterium cosmeticum</name>
    <dbReference type="NCBI Taxonomy" id="258533"/>
    <lineage>
        <taxon>Bacteria</taxon>
        <taxon>Bacillati</taxon>
        <taxon>Actinomycetota</taxon>
        <taxon>Actinomycetes</taxon>
        <taxon>Mycobacteriales</taxon>
        <taxon>Mycobacteriaceae</taxon>
        <taxon>Mycolicibacterium</taxon>
    </lineage>
</organism>
<evidence type="ECO:0000256" key="2">
    <source>
        <dbReference type="SAM" id="SignalP"/>
    </source>
</evidence>
<evidence type="ECO:0000313" key="4">
    <source>
        <dbReference type="Proteomes" id="UP000028870"/>
    </source>
</evidence>
<feature type="compositionally biased region" description="Basic and acidic residues" evidence="1">
    <location>
        <begin position="234"/>
        <end position="246"/>
    </location>
</feature>
<dbReference type="RefSeq" id="WP_036397290.1">
    <property type="nucleotide sequence ID" value="NZ_CCBB010000001.1"/>
</dbReference>
<sequence>MDALSNVRDRMTPMVALTGAVAIAAAGAVAAPPALRATEHITPAVVREVKSLPVELAAVNFFAPYYAMPAGPAGTAITVPLYVVTLAVDNVVKGTTQLLTNLNVDKRLAQQPVVLTHSLVFPIATGAQIALASGLDGTYVYGKFTPAQALNFFTNAVKAAIDGFIAAEKALFTPPALTAKTAPQDVASPAIAEVNRTVTLSTASAGVTPKTAPKHSAATPTDAAPEPSTAATGDTEKATGDTEKAESSASQTPTVKKPTWKRPTFKLPTLKLPTFKLPAPKKATTAGTADTDTTSSAPKADTGSKDAGSESSSK</sequence>
<dbReference type="OrthoDB" id="4727593at2"/>
<proteinExistence type="predicted"/>
<comment type="caution">
    <text evidence="3">The sequence shown here is derived from an EMBL/GenBank/DDBJ whole genome shotgun (WGS) entry which is preliminary data.</text>
</comment>
<dbReference type="Proteomes" id="UP000028870">
    <property type="component" value="Unassembled WGS sequence"/>
</dbReference>
<gene>
    <name evidence="3" type="ORF">BN977_01897</name>
</gene>
<keyword evidence="4" id="KW-1185">Reference proteome</keyword>